<protein>
    <submittedName>
        <fullName evidence="3">Uncharacterized protein</fullName>
    </submittedName>
</protein>
<keyword evidence="2" id="KW-0812">Transmembrane</keyword>
<keyword evidence="2" id="KW-1133">Transmembrane helix</keyword>
<dbReference type="Proteomes" id="UP001168821">
    <property type="component" value="Unassembled WGS sequence"/>
</dbReference>
<reference evidence="3" key="1">
    <citation type="journal article" date="2023" name="G3 (Bethesda)">
        <title>Whole genome assemblies of Zophobas morio and Tenebrio molitor.</title>
        <authorList>
            <person name="Kaur S."/>
            <person name="Stinson S.A."/>
            <person name="diCenzo G.C."/>
        </authorList>
    </citation>
    <scope>NUCLEOTIDE SEQUENCE</scope>
    <source>
        <strain evidence="3">QUZm001</strain>
    </source>
</reference>
<keyword evidence="4" id="KW-1185">Reference proteome</keyword>
<keyword evidence="2" id="KW-0472">Membrane</keyword>
<accession>A0AA38I7Q1</accession>
<gene>
    <name evidence="3" type="ORF">Zmor_021139</name>
</gene>
<evidence type="ECO:0000313" key="4">
    <source>
        <dbReference type="Proteomes" id="UP001168821"/>
    </source>
</evidence>
<evidence type="ECO:0000256" key="2">
    <source>
        <dbReference type="SAM" id="Phobius"/>
    </source>
</evidence>
<dbReference type="EMBL" id="JALNTZ010000006">
    <property type="protein sequence ID" value="KAJ3649392.1"/>
    <property type="molecule type" value="Genomic_DNA"/>
</dbReference>
<feature type="transmembrane region" description="Helical" evidence="2">
    <location>
        <begin position="42"/>
        <end position="60"/>
    </location>
</feature>
<name>A0AA38I7Q1_9CUCU</name>
<dbReference type="AlphaFoldDB" id="A0AA38I7Q1"/>
<proteinExistence type="predicted"/>
<sequence length="205" mass="23573">MCVRKVCVPTMGLVRVTDGSGTEIWTLCRPTKKNYANEYTEFLFNFCFSLSLSIIAGFSYKMDFLEEHSYVNHKKIKSECEKPELHLTEINIKMEYDDFLNSDEACDTPSVNPLEQTKINCNESEKDRRLRLTSQKADLKSRNTSDSEDDEGIRESALNLSGLKKACILQTCLNLLDSSSSDEDELMLLWLLCSKRKKKLRKKSK</sequence>
<evidence type="ECO:0000313" key="3">
    <source>
        <dbReference type="EMBL" id="KAJ3649392.1"/>
    </source>
</evidence>
<comment type="caution">
    <text evidence="3">The sequence shown here is derived from an EMBL/GenBank/DDBJ whole genome shotgun (WGS) entry which is preliminary data.</text>
</comment>
<feature type="region of interest" description="Disordered" evidence="1">
    <location>
        <begin position="125"/>
        <end position="152"/>
    </location>
</feature>
<organism evidence="3 4">
    <name type="scientific">Zophobas morio</name>
    <dbReference type="NCBI Taxonomy" id="2755281"/>
    <lineage>
        <taxon>Eukaryota</taxon>
        <taxon>Metazoa</taxon>
        <taxon>Ecdysozoa</taxon>
        <taxon>Arthropoda</taxon>
        <taxon>Hexapoda</taxon>
        <taxon>Insecta</taxon>
        <taxon>Pterygota</taxon>
        <taxon>Neoptera</taxon>
        <taxon>Endopterygota</taxon>
        <taxon>Coleoptera</taxon>
        <taxon>Polyphaga</taxon>
        <taxon>Cucujiformia</taxon>
        <taxon>Tenebrionidae</taxon>
        <taxon>Zophobas</taxon>
    </lineage>
</organism>
<evidence type="ECO:0000256" key="1">
    <source>
        <dbReference type="SAM" id="MobiDB-lite"/>
    </source>
</evidence>